<dbReference type="EMBL" id="JASBWR010000008">
    <property type="protein sequence ID" value="KAJ9111364.1"/>
    <property type="molecule type" value="Genomic_DNA"/>
</dbReference>
<protein>
    <submittedName>
        <fullName evidence="1">Uncharacterized protein</fullName>
    </submittedName>
</protein>
<keyword evidence="2" id="KW-1185">Reference proteome</keyword>
<reference evidence="1" key="1">
    <citation type="submission" date="2023-04" db="EMBL/GenBank/DDBJ databases">
        <title>Draft Genome sequencing of Naganishia species isolated from polar environments using Oxford Nanopore Technology.</title>
        <authorList>
            <person name="Leo P."/>
            <person name="Venkateswaran K."/>
        </authorList>
    </citation>
    <scope>NUCLEOTIDE SEQUENCE</scope>
    <source>
        <strain evidence="1">MNA-CCFEE 5261</strain>
    </source>
</reference>
<sequence>MSSEVISLEETNRIRAELGLKPLGGPSAGPGATAEDGAIEDPDSVAERNFQERMDRERRERQEKETREKIAKAKNQRALNAKLRGSTLGDKAAEDAESTASWIKKNKKMQKQRAREIELARQREREQEEMDKAVYDEDDLSGLKVAHDEDAFAEGEEVILTLKDNRILDGDAEDELQNVNLADDEALRRAKERKKKAKAQYTGYDDDEFEEDSGVGKKRSVLSKYDDDDFLAGGAGGDGFRLGGQGERKRVKVDKMEDGDETISLGVNKQLMNMDYNSASSRFIKN</sequence>
<evidence type="ECO:0000313" key="1">
    <source>
        <dbReference type="EMBL" id="KAJ9111364.1"/>
    </source>
</evidence>
<accession>A0ACC2WJH5</accession>
<name>A0ACC2WJH5_9TREE</name>
<dbReference type="Proteomes" id="UP001241377">
    <property type="component" value="Unassembled WGS sequence"/>
</dbReference>
<organism evidence="1 2">
    <name type="scientific">Naganishia cerealis</name>
    <dbReference type="NCBI Taxonomy" id="610337"/>
    <lineage>
        <taxon>Eukaryota</taxon>
        <taxon>Fungi</taxon>
        <taxon>Dikarya</taxon>
        <taxon>Basidiomycota</taxon>
        <taxon>Agaricomycotina</taxon>
        <taxon>Tremellomycetes</taxon>
        <taxon>Filobasidiales</taxon>
        <taxon>Filobasidiaceae</taxon>
        <taxon>Naganishia</taxon>
    </lineage>
</organism>
<evidence type="ECO:0000313" key="2">
    <source>
        <dbReference type="Proteomes" id="UP001241377"/>
    </source>
</evidence>
<proteinExistence type="predicted"/>
<comment type="caution">
    <text evidence="1">The sequence shown here is derived from an EMBL/GenBank/DDBJ whole genome shotgun (WGS) entry which is preliminary data.</text>
</comment>
<gene>
    <name evidence="1" type="ORF">QFC19_001132</name>
</gene>